<feature type="domain" description="Tape measure protein N-terminal" evidence="2">
    <location>
        <begin position="26"/>
        <end position="214"/>
    </location>
</feature>
<dbReference type="Proteomes" id="UP000664545">
    <property type="component" value="Unassembled WGS sequence"/>
</dbReference>
<dbReference type="Pfam" id="PF20155">
    <property type="entry name" value="TMP_3"/>
    <property type="match status" value="1"/>
</dbReference>
<sequence length="585" mass="62859">MGTTIDAMLKLYDYGKSNKENIKKGMELTSIYDNMQARIERINDGLQTQADLQSKVYAAANRSRESYWDMADTVIKLGSLVGDAFESNDESIKFAELAQKSFKAGGANPEERAAGMDILTQTMATGTLQGDDFISIMDNAPMLEQALADATGKSIIELRKIGVEGGVAADLIKVAFFAASNEIDEKFSLMPMTFADAWTRIKNAGIQAFGGLMESIINIQDRILNTTGVEIIINALIMGMFLLGGVLQWVANLIIQSWEYLSPILETIGGVLLVNIITGLGVMAVALWGVASAAISAGLAMAAQWVVANWHIILVISAIVMVIHIFSALGISVQDVFSFIGGIIGIFVAHFYNSFIYIWNVVAAFVNFFGNVFNSPLASVQALFLDLAINVLGYIGKMAKGIEDVINNIPGIEIDITSGISDLKSKLEKASATIKSEGELVEFVQQKGLMDYSKGAEIGSNLGGKGYDATIGKLSDMANGLGIKLPGGTDGIPNFDDLGTSSNPLTVQGTGSNGSIGVNMEEEDLQYLKDMAERDYINKFSSKTLAPNIQVSFGDVHQTADIDMVASRMQKILQEQIATTAEGVY</sequence>
<name>A0A939D8F7_CLOAM</name>
<keyword evidence="1" id="KW-0812">Transmembrane</keyword>
<accession>A0A939D8F7</accession>
<gene>
    <name evidence="3" type="ORF">JYB65_07220</name>
</gene>
<dbReference type="InterPro" id="IPR013491">
    <property type="entry name" value="Tape_meas_N"/>
</dbReference>
<evidence type="ECO:0000256" key="1">
    <source>
        <dbReference type="SAM" id="Phobius"/>
    </source>
</evidence>
<keyword evidence="1" id="KW-0472">Membrane</keyword>
<protein>
    <submittedName>
        <fullName evidence="3">Tape measure protein</fullName>
    </submittedName>
</protein>
<dbReference type="RefSeq" id="WP_206581980.1">
    <property type="nucleotide sequence ID" value="NZ_JAFJZZ010000002.1"/>
</dbReference>
<proteinExistence type="predicted"/>
<feature type="transmembrane region" description="Helical" evidence="1">
    <location>
        <begin position="231"/>
        <end position="255"/>
    </location>
</feature>
<dbReference type="AlphaFoldDB" id="A0A939D8F7"/>
<evidence type="ECO:0000313" key="4">
    <source>
        <dbReference type="Proteomes" id="UP000664545"/>
    </source>
</evidence>
<feature type="transmembrane region" description="Helical" evidence="1">
    <location>
        <begin position="336"/>
        <end position="358"/>
    </location>
</feature>
<evidence type="ECO:0000259" key="2">
    <source>
        <dbReference type="Pfam" id="PF20155"/>
    </source>
</evidence>
<evidence type="ECO:0000313" key="3">
    <source>
        <dbReference type="EMBL" id="MBN7773147.1"/>
    </source>
</evidence>
<reference evidence="3" key="1">
    <citation type="submission" date="2021-02" db="EMBL/GenBank/DDBJ databases">
        <title>Abyssanaerobacter marinus gen.nov., sp., nov, anaerobic bacterium isolated from the Onnuri vent field of Indian Ocean and suggestion of Mogibacteriaceae fam. nov., and proposal of reclassification of ambiguous this family's genus member.</title>
        <authorList>
            <person name="Kim Y.J."/>
            <person name="Yang J.-A."/>
        </authorList>
    </citation>
    <scope>NUCLEOTIDE SEQUENCE</scope>
    <source>
        <strain evidence="3">DSM 2634</strain>
    </source>
</reference>
<comment type="caution">
    <text evidence="3">The sequence shown here is derived from an EMBL/GenBank/DDBJ whole genome shotgun (WGS) entry which is preliminary data.</text>
</comment>
<organism evidence="3 4">
    <name type="scientific">Clostridium aminobutyricum</name>
    <dbReference type="NCBI Taxonomy" id="33953"/>
    <lineage>
        <taxon>Bacteria</taxon>
        <taxon>Bacillati</taxon>
        <taxon>Bacillota</taxon>
        <taxon>Clostridia</taxon>
        <taxon>Eubacteriales</taxon>
        <taxon>Clostridiaceae</taxon>
        <taxon>Clostridium</taxon>
    </lineage>
</organism>
<keyword evidence="1" id="KW-1133">Transmembrane helix</keyword>
<dbReference type="EMBL" id="JAFJZZ010000002">
    <property type="protein sequence ID" value="MBN7773147.1"/>
    <property type="molecule type" value="Genomic_DNA"/>
</dbReference>
<keyword evidence="4" id="KW-1185">Reference proteome</keyword>
<feature type="transmembrane region" description="Helical" evidence="1">
    <location>
        <begin position="310"/>
        <end position="329"/>
    </location>
</feature>
<dbReference type="NCBIfam" id="TIGR02675">
    <property type="entry name" value="tape_meas_nterm"/>
    <property type="match status" value="1"/>
</dbReference>
<feature type="transmembrane region" description="Helical" evidence="1">
    <location>
        <begin position="267"/>
        <end position="290"/>
    </location>
</feature>